<keyword evidence="3" id="KW-1185">Reference proteome</keyword>
<feature type="region of interest" description="Disordered" evidence="1">
    <location>
        <begin position="1"/>
        <end position="113"/>
    </location>
</feature>
<protein>
    <submittedName>
        <fullName evidence="2">Uncharacterized protein</fullName>
    </submittedName>
</protein>
<comment type="caution">
    <text evidence="2">The sequence shown here is derived from an EMBL/GenBank/DDBJ whole genome shotgun (WGS) entry which is preliminary data.</text>
</comment>
<reference evidence="2" key="1">
    <citation type="journal article" date="2022" name="bioRxiv">
        <title>Sequencing and chromosome-scale assembly of the giantPleurodeles waltlgenome.</title>
        <authorList>
            <person name="Brown T."/>
            <person name="Elewa A."/>
            <person name="Iarovenko S."/>
            <person name="Subramanian E."/>
            <person name="Araus A.J."/>
            <person name="Petzold A."/>
            <person name="Susuki M."/>
            <person name="Suzuki K.-i.T."/>
            <person name="Hayashi T."/>
            <person name="Toyoda A."/>
            <person name="Oliveira C."/>
            <person name="Osipova E."/>
            <person name="Leigh N.D."/>
            <person name="Simon A."/>
            <person name="Yun M.H."/>
        </authorList>
    </citation>
    <scope>NUCLEOTIDE SEQUENCE</scope>
    <source>
        <strain evidence="2">20211129_DDA</strain>
        <tissue evidence="2">Liver</tissue>
    </source>
</reference>
<feature type="compositionally biased region" description="Basic and acidic residues" evidence="1">
    <location>
        <begin position="77"/>
        <end position="102"/>
    </location>
</feature>
<evidence type="ECO:0000256" key="1">
    <source>
        <dbReference type="SAM" id="MobiDB-lite"/>
    </source>
</evidence>
<dbReference type="Proteomes" id="UP001066276">
    <property type="component" value="Chromosome 10"/>
</dbReference>
<dbReference type="AlphaFoldDB" id="A0AAV7M1S3"/>
<organism evidence="2 3">
    <name type="scientific">Pleurodeles waltl</name>
    <name type="common">Iberian ribbed newt</name>
    <dbReference type="NCBI Taxonomy" id="8319"/>
    <lineage>
        <taxon>Eukaryota</taxon>
        <taxon>Metazoa</taxon>
        <taxon>Chordata</taxon>
        <taxon>Craniata</taxon>
        <taxon>Vertebrata</taxon>
        <taxon>Euteleostomi</taxon>
        <taxon>Amphibia</taxon>
        <taxon>Batrachia</taxon>
        <taxon>Caudata</taxon>
        <taxon>Salamandroidea</taxon>
        <taxon>Salamandridae</taxon>
        <taxon>Pleurodelinae</taxon>
        <taxon>Pleurodeles</taxon>
    </lineage>
</organism>
<feature type="compositionally biased region" description="Basic and acidic residues" evidence="1">
    <location>
        <begin position="39"/>
        <end position="70"/>
    </location>
</feature>
<evidence type="ECO:0000313" key="3">
    <source>
        <dbReference type="Proteomes" id="UP001066276"/>
    </source>
</evidence>
<gene>
    <name evidence="2" type="ORF">NDU88_001891</name>
</gene>
<dbReference type="EMBL" id="JANPWB010000014">
    <property type="protein sequence ID" value="KAJ1096760.1"/>
    <property type="molecule type" value="Genomic_DNA"/>
</dbReference>
<evidence type="ECO:0000313" key="2">
    <source>
        <dbReference type="EMBL" id="KAJ1096760.1"/>
    </source>
</evidence>
<sequence>MEPLTQSSDGRMWRSTPGSIYDFRVSDTKKEDTGEEAEREQTKSRRDESSAKEEMRNGRSGDKENKRSHNSEGNAEDTGRRTWREKMEQEETRRKPQADHRRLLIATFQEERG</sequence>
<name>A0AAV7M1S3_PLEWA</name>
<proteinExistence type="predicted"/>
<accession>A0AAV7M1S3</accession>